<organism evidence="1 2">
    <name type="scientific">Methylobacterium aquaticum</name>
    <dbReference type="NCBI Taxonomy" id="270351"/>
    <lineage>
        <taxon>Bacteria</taxon>
        <taxon>Pseudomonadati</taxon>
        <taxon>Pseudomonadota</taxon>
        <taxon>Alphaproteobacteria</taxon>
        <taxon>Hyphomicrobiales</taxon>
        <taxon>Methylobacteriaceae</taxon>
        <taxon>Methylobacterium</taxon>
    </lineage>
</organism>
<geneLocation type="plasmid" evidence="2">
    <name>pMaq22A_2p DNA</name>
</geneLocation>
<dbReference type="AlphaFoldDB" id="A0A0C6FT15"/>
<dbReference type="EMBL" id="AP014706">
    <property type="protein sequence ID" value="BAQ50207.1"/>
    <property type="molecule type" value="Genomic_DNA"/>
</dbReference>
<gene>
    <name evidence="1" type="ORF">Maq22A_2p42355</name>
</gene>
<dbReference type="Proteomes" id="UP000061432">
    <property type="component" value="Plasmid pMaq22A_2p"/>
</dbReference>
<reference evidence="2" key="2">
    <citation type="submission" date="2015-01" db="EMBL/GenBank/DDBJ databases">
        <title>Complete genome sequence of Methylobacterium aquaticum strain 22A.</title>
        <authorList>
            <person name="Tani A."/>
            <person name="Ogura Y."/>
            <person name="Hayashi T."/>
        </authorList>
    </citation>
    <scope>NUCLEOTIDE SEQUENCE [LARGE SCALE GENOMIC DNA]</scope>
    <source>
        <strain evidence="2">MA-22A</strain>
        <plasmid evidence="2">Plasmid pMaq22A_2p DNA</plasmid>
    </source>
</reference>
<protein>
    <submittedName>
        <fullName evidence="1">Uncharacterized protein</fullName>
    </submittedName>
</protein>
<evidence type="ECO:0000313" key="2">
    <source>
        <dbReference type="Proteomes" id="UP000061432"/>
    </source>
</evidence>
<dbReference type="PATRIC" id="fig|270351.10.peg.7383"/>
<accession>A0A0C6FT15</accession>
<reference evidence="1 2" key="1">
    <citation type="journal article" date="2015" name="Genome Announc.">
        <title>Complete Genome Sequence of Methylobacterium aquaticum Strain 22A, Isolated from Racomitrium japonicum Moss.</title>
        <authorList>
            <person name="Tani A."/>
            <person name="Ogura Y."/>
            <person name="Hayashi T."/>
            <person name="Kimbara K."/>
        </authorList>
    </citation>
    <scope>NUCLEOTIDE SEQUENCE [LARGE SCALE GENOMIC DNA]</scope>
    <source>
        <strain evidence="1 2">MA-22A</strain>
        <plasmid evidence="2">Plasmid pMaq22A_2p DNA</plasmid>
    </source>
</reference>
<proteinExistence type="predicted"/>
<sequence>MRFVVGMVVLDGFATVALLAMSTGEEIGATLPPGFMARPVTWAPAFVEVASDSP</sequence>
<evidence type="ECO:0000313" key="1">
    <source>
        <dbReference type="EMBL" id="BAQ50207.1"/>
    </source>
</evidence>
<name>A0A0C6FT15_9HYPH</name>
<dbReference type="KEGG" id="maqu:Maq22A_2p42355"/>
<keyword evidence="1" id="KW-0614">Plasmid</keyword>